<dbReference type="Gene3D" id="3.40.1090.10">
    <property type="entry name" value="Cytosolic phospholipase A2 catalytic domain"/>
    <property type="match status" value="1"/>
</dbReference>
<keyword evidence="2" id="KW-0442">Lipid degradation</keyword>
<dbReference type="PROSITE" id="PS51635">
    <property type="entry name" value="PNPLA"/>
    <property type="match status" value="1"/>
</dbReference>
<gene>
    <name evidence="5" type="ORF">J2X19_001195</name>
</gene>
<dbReference type="EMBL" id="JAVDXT010000001">
    <property type="protein sequence ID" value="MDR7376537.1"/>
    <property type="molecule type" value="Genomic_DNA"/>
</dbReference>
<dbReference type="InterPro" id="IPR002641">
    <property type="entry name" value="PNPLA_dom"/>
</dbReference>
<evidence type="ECO:0000256" key="1">
    <source>
        <dbReference type="ARBA" id="ARBA00023098"/>
    </source>
</evidence>
<name>A0ABU2C5C2_9BURK</name>
<evidence type="ECO:0000313" key="5">
    <source>
        <dbReference type="EMBL" id="MDR7376537.1"/>
    </source>
</evidence>
<evidence type="ECO:0000256" key="2">
    <source>
        <dbReference type="PROSITE-ProRule" id="PRU01161"/>
    </source>
</evidence>
<sequence>MKPNALPLSSPLPPLPAEPRPHYFVRECDLVMKGGITSGVIYPLAIVEISKAFRLRSIGGTSAGAIAAAAAAAAEVGRQRARSGQLPSSHDGFAELADLPAHLGQNAARGGGTKLLALFQPQPKTAALFKLLTGVLGHKGMQLAWAVWLGLLWNYRLPALTGFLVGSLALWSHSSWPVLLTALALGAVCATLAAGLRLAYDLFCVIPDNRFGMCSGMPNGQRQPGEALTVWLAAFYDRLSGEQLLRQQHALPVDRNKPLTFGDLQAQGIDLQMMTTCLTMGRPFRLPFRHDDVVKENRQFYYAEDEFRALFPKEVVDWMVAHQRPLSADEAHKKFAKADFSGLRRLPDPQDLPVVVAVRMSLSFPILLSAIPLYAFDFKAGDPEGTPHRCWFTDGGIGSNFPIHFFDSPIPTRPTFGLDLGVADADADPRVYFPKGNSGGVLVYRRHIAHSGLGRIGGFLGAIAGVAKDWNHEALSHLPGYRDRIGLVRLTGAEGGLNLNMPQRLITQLTEYGRYAGKEFVRRFGDPALSPGAPLETEMNWENHQRIRLRLLLAATAETLQSLHHARDRMEADAMPYERFFEPGIRGDGSYPWNGRPSVDRLDAQGRHTSQAGLAKWMFGQMLAMARHIEATVQARQPAGPGTNQVDPATGAPRPLPEVKLRPRI</sequence>
<feature type="short sequence motif" description="DGA/G" evidence="2">
    <location>
        <begin position="394"/>
        <end position="396"/>
    </location>
</feature>
<feature type="short sequence motif" description="GXSXG" evidence="2">
    <location>
        <begin position="60"/>
        <end position="64"/>
    </location>
</feature>
<organism evidence="5 6">
    <name type="scientific">Rhodoferax ferrireducens</name>
    <dbReference type="NCBI Taxonomy" id="192843"/>
    <lineage>
        <taxon>Bacteria</taxon>
        <taxon>Pseudomonadati</taxon>
        <taxon>Pseudomonadota</taxon>
        <taxon>Betaproteobacteria</taxon>
        <taxon>Burkholderiales</taxon>
        <taxon>Comamonadaceae</taxon>
        <taxon>Rhodoferax</taxon>
    </lineage>
</organism>
<feature type="active site" description="Nucleophile" evidence="2">
    <location>
        <position position="62"/>
    </location>
</feature>
<accession>A0ABU2C5C2</accession>
<comment type="caution">
    <text evidence="5">The sequence shown here is derived from an EMBL/GenBank/DDBJ whole genome shotgun (WGS) entry which is preliminary data.</text>
</comment>
<dbReference type="RefSeq" id="WP_310371540.1">
    <property type="nucleotide sequence ID" value="NZ_JAVDXT010000001.1"/>
</dbReference>
<keyword evidence="6" id="KW-1185">Reference proteome</keyword>
<dbReference type="Proteomes" id="UP001180487">
    <property type="component" value="Unassembled WGS sequence"/>
</dbReference>
<feature type="domain" description="PNPLA" evidence="4">
    <location>
        <begin position="30"/>
        <end position="407"/>
    </location>
</feature>
<evidence type="ECO:0000259" key="4">
    <source>
        <dbReference type="PROSITE" id="PS51635"/>
    </source>
</evidence>
<feature type="active site" description="Proton acceptor" evidence="2">
    <location>
        <position position="394"/>
    </location>
</feature>
<keyword evidence="1 2" id="KW-0443">Lipid metabolism</keyword>
<comment type="caution">
    <text evidence="2">Lacks conserved residue(s) required for the propagation of feature annotation.</text>
</comment>
<evidence type="ECO:0000256" key="3">
    <source>
        <dbReference type="SAM" id="MobiDB-lite"/>
    </source>
</evidence>
<protein>
    <submittedName>
        <fullName evidence="5">Acylesterase/phospholipase RssA</fullName>
    </submittedName>
</protein>
<reference evidence="5 6" key="1">
    <citation type="submission" date="2023-07" db="EMBL/GenBank/DDBJ databases">
        <title>Sorghum-associated microbial communities from plants grown in Nebraska, USA.</title>
        <authorList>
            <person name="Schachtman D."/>
        </authorList>
    </citation>
    <scope>NUCLEOTIDE SEQUENCE [LARGE SCALE GENOMIC DNA]</scope>
    <source>
        <strain evidence="5 6">BE313</strain>
    </source>
</reference>
<proteinExistence type="predicted"/>
<evidence type="ECO:0000313" key="6">
    <source>
        <dbReference type="Proteomes" id="UP001180487"/>
    </source>
</evidence>
<keyword evidence="2" id="KW-0378">Hydrolase</keyword>
<feature type="region of interest" description="Disordered" evidence="3">
    <location>
        <begin position="635"/>
        <end position="665"/>
    </location>
</feature>
<dbReference type="SUPFAM" id="SSF52151">
    <property type="entry name" value="FabD/lysophospholipase-like"/>
    <property type="match status" value="1"/>
</dbReference>
<dbReference type="InterPro" id="IPR016035">
    <property type="entry name" value="Acyl_Trfase/lysoPLipase"/>
</dbReference>